<evidence type="ECO:0000313" key="2">
    <source>
        <dbReference type="EMBL" id="TVU06403.1"/>
    </source>
</evidence>
<dbReference type="OrthoDB" id="1902342at2759"/>
<gene>
    <name evidence="2" type="ORF">EJB05_49616</name>
</gene>
<feature type="compositionally biased region" description="Low complexity" evidence="1">
    <location>
        <begin position="85"/>
        <end position="94"/>
    </location>
</feature>
<feature type="region of interest" description="Disordered" evidence="1">
    <location>
        <begin position="60"/>
        <end position="119"/>
    </location>
</feature>
<comment type="caution">
    <text evidence="2">The sequence shown here is derived from an EMBL/GenBank/DDBJ whole genome shotgun (WGS) entry which is preliminary data.</text>
</comment>
<feature type="compositionally biased region" description="Gly residues" evidence="1">
    <location>
        <begin position="317"/>
        <end position="326"/>
    </location>
</feature>
<feature type="region of interest" description="Disordered" evidence="1">
    <location>
        <begin position="225"/>
        <end position="326"/>
    </location>
</feature>
<dbReference type="PANTHER" id="PTHR36048:SF1">
    <property type="entry name" value="RIBOSOME MATURATION FACTOR"/>
    <property type="match status" value="1"/>
</dbReference>
<feature type="region of interest" description="Disordered" evidence="1">
    <location>
        <begin position="158"/>
        <end position="189"/>
    </location>
</feature>
<feature type="non-terminal residue" evidence="2">
    <location>
        <position position="1"/>
    </location>
</feature>
<evidence type="ECO:0000256" key="1">
    <source>
        <dbReference type="SAM" id="MobiDB-lite"/>
    </source>
</evidence>
<proteinExistence type="predicted"/>
<organism evidence="2 3">
    <name type="scientific">Eragrostis curvula</name>
    <name type="common">weeping love grass</name>
    <dbReference type="NCBI Taxonomy" id="38414"/>
    <lineage>
        <taxon>Eukaryota</taxon>
        <taxon>Viridiplantae</taxon>
        <taxon>Streptophyta</taxon>
        <taxon>Embryophyta</taxon>
        <taxon>Tracheophyta</taxon>
        <taxon>Spermatophyta</taxon>
        <taxon>Magnoliopsida</taxon>
        <taxon>Liliopsida</taxon>
        <taxon>Poales</taxon>
        <taxon>Poaceae</taxon>
        <taxon>PACMAD clade</taxon>
        <taxon>Chloridoideae</taxon>
        <taxon>Eragrostideae</taxon>
        <taxon>Eragrostidinae</taxon>
        <taxon>Eragrostis</taxon>
    </lineage>
</organism>
<feature type="compositionally biased region" description="Polar residues" evidence="1">
    <location>
        <begin position="285"/>
        <end position="294"/>
    </location>
</feature>
<evidence type="ECO:0000313" key="3">
    <source>
        <dbReference type="Proteomes" id="UP000324897"/>
    </source>
</evidence>
<protein>
    <submittedName>
        <fullName evidence="2">Uncharacterized protein</fullName>
    </submittedName>
</protein>
<name>A0A5J9T4R9_9POAL</name>
<feature type="compositionally biased region" description="Low complexity" evidence="1">
    <location>
        <begin position="298"/>
        <end position="312"/>
    </location>
</feature>
<dbReference type="AlphaFoldDB" id="A0A5J9T4R9"/>
<feature type="compositionally biased region" description="Basic residues" evidence="1">
    <location>
        <begin position="96"/>
        <end position="118"/>
    </location>
</feature>
<dbReference type="Gramene" id="TVU06403">
    <property type="protein sequence ID" value="TVU06403"/>
    <property type="gene ID" value="EJB05_49616"/>
</dbReference>
<dbReference type="EMBL" id="RWGY01000051">
    <property type="protein sequence ID" value="TVU06403.1"/>
    <property type="molecule type" value="Genomic_DNA"/>
</dbReference>
<accession>A0A5J9T4R9</accession>
<dbReference type="Proteomes" id="UP000324897">
    <property type="component" value="Unassembled WGS sequence"/>
</dbReference>
<feature type="compositionally biased region" description="Polar residues" evidence="1">
    <location>
        <begin position="237"/>
        <end position="248"/>
    </location>
</feature>
<sequence length="326" mass="36359">MTQNIKIYVFGQSHNIARPTKANESVSSSVGIINSTRRITARPNRPRFGCVLALLSSPGTAPTASRSAYPLPPLTSPSLARKKSPSPGGISPSSHWTRRRRRRRRPRVGSHRAARLHSRQTLAAFRRRFDPMESLPITAEAIAFTEKKMDMTLEDIIKMSKKKNPGGKKPPRQPIKKRPFQNGNSNQGNAKVQRFMESRSSIRQGVLAQRRSNLGGNQFAATKQAAKKAASMPVRNNRWNKPSASTLVQRRPVGDAFQNGKGKEGQNQTPRTMDALFAQMKAQRMKSTPQQQANPAPGRQFQQQRRGQQQQPRRGRGYGGRNVGNQ</sequence>
<feature type="compositionally biased region" description="Basic residues" evidence="1">
    <location>
        <begin position="159"/>
        <end position="179"/>
    </location>
</feature>
<dbReference type="PANTHER" id="PTHR36048">
    <property type="entry name" value="RIBOSOME MATURATION FACTOR"/>
    <property type="match status" value="1"/>
</dbReference>
<keyword evidence="3" id="KW-1185">Reference proteome</keyword>
<reference evidence="2 3" key="1">
    <citation type="journal article" date="2019" name="Sci. Rep.">
        <title>A high-quality genome of Eragrostis curvula grass provides insights into Poaceae evolution and supports new strategies to enhance forage quality.</title>
        <authorList>
            <person name="Carballo J."/>
            <person name="Santos B.A.C.M."/>
            <person name="Zappacosta D."/>
            <person name="Garbus I."/>
            <person name="Selva J.P."/>
            <person name="Gallo C.A."/>
            <person name="Diaz A."/>
            <person name="Albertini E."/>
            <person name="Caccamo M."/>
            <person name="Echenique V."/>
        </authorList>
    </citation>
    <scope>NUCLEOTIDE SEQUENCE [LARGE SCALE GENOMIC DNA]</scope>
    <source>
        <strain evidence="3">cv. Victoria</strain>
        <tissue evidence="2">Leaf</tissue>
    </source>
</reference>